<evidence type="ECO:0000256" key="2">
    <source>
        <dbReference type="ARBA" id="ARBA00006576"/>
    </source>
</evidence>
<evidence type="ECO:0000256" key="4">
    <source>
        <dbReference type="ARBA" id="ARBA00022727"/>
    </source>
</evidence>
<dbReference type="PANTHER" id="PTHR11086">
    <property type="entry name" value="DEOXYCYTIDYLATE DEAMINASE-RELATED"/>
    <property type="match status" value="1"/>
</dbReference>
<sequence length="213" mass="24507">MEFEKTAELTLKRFEAEHIEQKKRNDYIDWVDYFMGIAFLAAKRSKDPKFQVGACIVNKNNVIVSIGYNGMPQGHDKIFPWTKLDSTNGDSLYNKLLYVCHAELNAITNRNSADLGDCTLYVTLFPCNECAKLIIQSGIKEVVYFSNKKSHKTEFIASRVMFKATGVNYWQYKPKQDKIEIIFPESDYTDDETVVDEDIEAEAKLMNKLKLSN</sequence>
<dbReference type="InterPro" id="IPR002125">
    <property type="entry name" value="CMP_dCMP_dom"/>
</dbReference>
<evidence type="ECO:0000313" key="13">
    <source>
        <dbReference type="EMBL" id="CAH0719020.1"/>
    </source>
</evidence>
<evidence type="ECO:0000256" key="3">
    <source>
        <dbReference type="ARBA" id="ARBA00022723"/>
    </source>
</evidence>
<comment type="function">
    <text evidence="7">Supplies the nucleotide substrate for thymidylate synthetase.</text>
</comment>
<dbReference type="GO" id="GO:0009165">
    <property type="term" value="P:nucleotide biosynthetic process"/>
    <property type="evidence" value="ECO:0007669"/>
    <property type="project" value="UniProtKB-KW"/>
</dbReference>
<dbReference type="PROSITE" id="PS00903">
    <property type="entry name" value="CYT_DCMP_DEAMINASES_1"/>
    <property type="match status" value="1"/>
</dbReference>
<feature type="domain" description="CMP/dCMP-type deaminase" evidence="12">
    <location>
        <begin position="29"/>
        <end position="168"/>
    </location>
</feature>
<evidence type="ECO:0000256" key="10">
    <source>
        <dbReference type="ARBA" id="ARBA00052978"/>
    </source>
</evidence>
<keyword evidence="14" id="KW-1185">Reference proteome</keyword>
<keyword evidence="4" id="KW-0545">Nucleotide biosynthesis</keyword>
<dbReference type="PANTHER" id="PTHR11086:SF18">
    <property type="entry name" value="DEOXYCYTIDYLATE DEAMINASE"/>
    <property type="match status" value="1"/>
</dbReference>
<name>A0A8J9VGN5_9NEOP</name>
<dbReference type="FunFam" id="3.40.140.10:FF:000021">
    <property type="entry name" value="Deoxycytidylate deaminase"/>
    <property type="match status" value="1"/>
</dbReference>
<dbReference type="CDD" id="cd01286">
    <property type="entry name" value="deoxycytidylate_deaminase"/>
    <property type="match status" value="1"/>
</dbReference>
<dbReference type="InterPro" id="IPR015517">
    <property type="entry name" value="dCMP_deaminase-rel"/>
</dbReference>
<dbReference type="EMBL" id="OV170233">
    <property type="protein sequence ID" value="CAH0719020.1"/>
    <property type="molecule type" value="Genomic_DNA"/>
</dbReference>
<dbReference type="PROSITE" id="PS51747">
    <property type="entry name" value="CYT_DCMP_DEAMINASES_2"/>
    <property type="match status" value="1"/>
</dbReference>
<dbReference type="Gene3D" id="3.40.140.10">
    <property type="entry name" value="Cytidine Deaminase, domain 2"/>
    <property type="match status" value="1"/>
</dbReference>
<dbReference type="GO" id="GO:0008270">
    <property type="term" value="F:zinc ion binding"/>
    <property type="evidence" value="ECO:0007669"/>
    <property type="project" value="InterPro"/>
</dbReference>
<dbReference type="OrthoDB" id="6710946at2759"/>
<comment type="similarity">
    <text evidence="2">Belongs to the cytidine and deoxycytidylate deaminase family.</text>
</comment>
<evidence type="ECO:0000259" key="12">
    <source>
        <dbReference type="PROSITE" id="PS51747"/>
    </source>
</evidence>
<keyword evidence="3" id="KW-0479">Metal-binding</keyword>
<accession>A0A8J9VGN5</accession>
<reference evidence="13" key="1">
    <citation type="submission" date="2021-12" db="EMBL/GenBank/DDBJ databases">
        <authorList>
            <person name="Martin H S."/>
        </authorList>
    </citation>
    <scope>NUCLEOTIDE SEQUENCE</scope>
</reference>
<organism evidence="13 14">
    <name type="scientific">Brenthis ino</name>
    <name type="common">lesser marbled fritillary</name>
    <dbReference type="NCBI Taxonomy" id="405034"/>
    <lineage>
        <taxon>Eukaryota</taxon>
        <taxon>Metazoa</taxon>
        <taxon>Ecdysozoa</taxon>
        <taxon>Arthropoda</taxon>
        <taxon>Hexapoda</taxon>
        <taxon>Insecta</taxon>
        <taxon>Pterygota</taxon>
        <taxon>Neoptera</taxon>
        <taxon>Endopterygota</taxon>
        <taxon>Lepidoptera</taxon>
        <taxon>Glossata</taxon>
        <taxon>Ditrysia</taxon>
        <taxon>Papilionoidea</taxon>
        <taxon>Nymphalidae</taxon>
        <taxon>Heliconiinae</taxon>
        <taxon>Argynnini</taxon>
        <taxon>Brenthis</taxon>
    </lineage>
</organism>
<evidence type="ECO:0000256" key="8">
    <source>
        <dbReference type="ARBA" id="ARBA00038938"/>
    </source>
</evidence>
<protein>
    <recommendedName>
        <fullName evidence="11">Probable deoxycytidylate deaminase</fullName>
        <ecNumber evidence="8">3.5.4.12</ecNumber>
    </recommendedName>
    <alternativeName>
        <fullName evidence="9">dCMP deaminase</fullName>
    </alternativeName>
</protein>
<dbReference type="AlphaFoldDB" id="A0A8J9VGN5"/>
<dbReference type="InterPro" id="IPR035105">
    <property type="entry name" value="Deoxycytidylate_deaminase_dom"/>
</dbReference>
<dbReference type="SUPFAM" id="SSF53927">
    <property type="entry name" value="Cytidine deaminase-like"/>
    <property type="match status" value="1"/>
</dbReference>
<keyword evidence="6" id="KW-0862">Zinc</keyword>
<feature type="non-terminal residue" evidence="13">
    <location>
        <position position="213"/>
    </location>
</feature>
<proteinExistence type="inferred from homology"/>
<dbReference type="GO" id="GO:0004132">
    <property type="term" value="F:dCMP deaminase activity"/>
    <property type="evidence" value="ECO:0007669"/>
    <property type="project" value="UniProtKB-EC"/>
</dbReference>
<comment type="cofactor">
    <cofactor evidence="1">
        <name>Zn(2+)</name>
        <dbReference type="ChEBI" id="CHEBI:29105"/>
    </cofactor>
</comment>
<evidence type="ECO:0000313" key="14">
    <source>
        <dbReference type="Proteomes" id="UP000838878"/>
    </source>
</evidence>
<dbReference type="InterPro" id="IPR016193">
    <property type="entry name" value="Cytidine_deaminase-like"/>
</dbReference>
<dbReference type="Pfam" id="PF00383">
    <property type="entry name" value="dCMP_cyt_deam_1"/>
    <property type="match status" value="1"/>
</dbReference>
<evidence type="ECO:0000256" key="7">
    <source>
        <dbReference type="ARBA" id="ARBA00037036"/>
    </source>
</evidence>
<keyword evidence="5" id="KW-0378">Hydrolase</keyword>
<evidence type="ECO:0000256" key="5">
    <source>
        <dbReference type="ARBA" id="ARBA00022801"/>
    </source>
</evidence>
<evidence type="ECO:0000256" key="1">
    <source>
        <dbReference type="ARBA" id="ARBA00001947"/>
    </source>
</evidence>
<dbReference type="GO" id="GO:0005737">
    <property type="term" value="C:cytoplasm"/>
    <property type="evidence" value="ECO:0007669"/>
    <property type="project" value="TreeGrafter"/>
</dbReference>
<dbReference type="EC" id="3.5.4.12" evidence="8"/>
<dbReference type="InterPro" id="IPR016192">
    <property type="entry name" value="APOBEC/CMP_deaminase_Zn-bd"/>
</dbReference>
<evidence type="ECO:0000256" key="11">
    <source>
        <dbReference type="ARBA" id="ARBA00071625"/>
    </source>
</evidence>
<dbReference type="Proteomes" id="UP000838878">
    <property type="component" value="Chromosome 13"/>
</dbReference>
<evidence type="ECO:0000256" key="6">
    <source>
        <dbReference type="ARBA" id="ARBA00022833"/>
    </source>
</evidence>
<comment type="catalytic activity">
    <reaction evidence="10">
        <text>dCMP + H2O + H(+) = dUMP + NH4(+)</text>
        <dbReference type="Rhea" id="RHEA:22924"/>
        <dbReference type="ChEBI" id="CHEBI:15377"/>
        <dbReference type="ChEBI" id="CHEBI:15378"/>
        <dbReference type="ChEBI" id="CHEBI:28938"/>
        <dbReference type="ChEBI" id="CHEBI:57566"/>
        <dbReference type="ChEBI" id="CHEBI:246422"/>
        <dbReference type="EC" id="3.5.4.12"/>
    </reaction>
</comment>
<gene>
    <name evidence="13" type="ORF">BINO364_LOCUS5417</name>
</gene>
<evidence type="ECO:0000256" key="9">
    <source>
        <dbReference type="ARBA" id="ARBA00041763"/>
    </source>
</evidence>